<organism evidence="1">
    <name type="scientific">Candidatus Kentrum sp. TUN</name>
    <dbReference type="NCBI Taxonomy" id="2126343"/>
    <lineage>
        <taxon>Bacteria</taxon>
        <taxon>Pseudomonadati</taxon>
        <taxon>Pseudomonadota</taxon>
        <taxon>Gammaproteobacteria</taxon>
        <taxon>Candidatus Kentrum</taxon>
    </lineage>
</organism>
<proteinExistence type="predicted"/>
<sequence length="146" mass="16762">MNDEAQSLNVEALRFNVEALRLNCECRRLDGKVPRFNDAVRMIEDGTRKFGNATLYSIFRFGKVAMKAHGQNGLTRSLTSLRDDKTHLCHFSLREKSFILGAEALQHDKPRLHERRRSRSGGVKNKDNLVVKMNPEWKDLSEGSYV</sequence>
<protein>
    <submittedName>
        <fullName evidence="1">Uncharacterized protein</fullName>
    </submittedName>
</protein>
<accession>A0A450ZWG1</accession>
<reference evidence="1" key="1">
    <citation type="submission" date="2019-02" db="EMBL/GenBank/DDBJ databases">
        <authorList>
            <person name="Gruber-Vodicka R. H."/>
            <person name="Seah K. B. B."/>
        </authorList>
    </citation>
    <scope>NUCLEOTIDE SEQUENCE</scope>
    <source>
        <strain evidence="1">BECK_BY1</strain>
    </source>
</reference>
<dbReference type="EMBL" id="CAADFX010000075">
    <property type="protein sequence ID" value="VFK58078.1"/>
    <property type="molecule type" value="Genomic_DNA"/>
</dbReference>
<name>A0A450ZWG1_9GAMM</name>
<evidence type="ECO:0000313" key="1">
    <source>
        <dbReference type="EMBL" id="VFK58078.1"/>
    </source>
</evidence>
<dbReference type="AlphaFoldDB" id="A0A450ZWG1"/>
<gene>
    <name evidence="1" type="ORF">BECKTUN1418D_GA0071000_107511</name>
</gene>